<evidence type="ECO:0000313" key="1">
    <source>
        <dbReference type="EMBL" id="TET44264.1"/>
    </source>
</evidence>
<dbReference type="AlphaFoldDB" id="A0A523UP02"/>
<organism evidence="1 2">
    <name type="scientific">candidate division TA06 bacterium</name>
    <dbReference type="NCBI Taxonomy" id="2250710"/>
    <lineage>
        <taxon>Bacteria</taxon>
        <taxon>Bacteria division TA06</taxon>
    </lineage>
</organism>
<gene>
    <name evidence="1" type="ORF">E3J62_10860</name>
</gene>
<evidence type="ECO:0000313" key="2">
    <source>
        <dbReference type="Proteomes" id="UP000315525"/>
    </source>
</evidence>
<reference evidence="1 2" key="1">
    <citation type="submission" date="2019-03" db="EMBL/GenBank/DDBJ databases">
        <title>Metabolic potential of uncultured bacteria and archaea associated with petroleum seepage in deep-sea sediments.</title>
        <authorList>
            <person name="Dong X."/>
            <person name="Hubert C."/>
        </authorList>
    </citation>
    <scope>NUCLEOTIDE SEQUENCE [LARGE SCALE GENOMIC DNA]</scope>
    <source>
        <strain evidence="1">E44_bin18</strain>
    </source>
</reference>
<comment type="caution">
    <text evidence="1">The sequence shown here is derived from an EMBL/GenBank/DDBJ whole genome shotgun (WGS) entry which is preliminary data.</text>
</comment>
<dbReference type="Proteomes" id="UP000315525">
    <property type="component" value="Unassembled WGS sequence"/>
</dbReference>
<dbReference type="EMBL" id="SOJN01000131">
    <property type="protein sequence ID" value="TET44264.1"/>
    <property type="molecule type" value="Genomic_DNA"/>
</dbReference>
<sequence>MTKARPGWLPGTISVDGDWRNDVLPSLYSVFVKDFKQTRRMFENRPVWWDIRIVPGDVHEEGFWHLITRIGSKTTERLFDPRRAERLPWCGPTISNSSDLAVKVWDFREASGRPRTYLWLEDWDYAIVLEKRHERLGEVAFLVTAFYVDGESRRKSLKGKYAKRMN</sequence>
<proteinExistence type="predicted"/>
<name>A0A523UP02_UNCT6</name>
<accession>A0A523UP02</accession>
<protein>
    <submittedName>
        <fullName evidence="1">Uncharacterized protein</fullName>
    </submittedName>
</protein>